<dbReference type="HOGENOM" id="CLU_2147709_0_0_1"/>
<name>A0A0C3PZV0_9AGAM</name>
<dbReference type="InterPro" id="IPR036259">
    <property type="entry name" value="MFS_trans_sf"/>
</dbReference>
<evidence type="ECO:0000313" key="1">
    <source>
        <dbReference type="EMBL" id="KIO15491.1"/>
    </source>
</evidence>
<reference evidence="2" key="2">
    <citation type="submission" date="2015-01" db="EMBL/GenBank/DDBJ databases">
        <title>Evolutionary Origins and Diversification of the Mycorrhizal Mutualists.</title>
        <authorList>
            <consortium name="DOE Joint Genome Institute"/>
            <consortium name="Mycorrhizal Genomics Consortium"/>
            <person name="Kohler A."/>
            <person name="Kuo A."/>
            <person name="Nagy L.G."/>
            <person name="Floudas D."/>
            <person name="Copeland A."/>
            <person name="Barry K.W."/>
            <person name="Cichocki N."/>
            <person name="Veneault-Fourrey C."/>
            <person name="LaButti K."/>
            <person name="Lindquist E.A."/>
            <person name="Lipzen A."/>
            <person name="Lundell T."/>
            <person name="Morin E."/>
            <person name="Murat C."/>
            <person name="Riley R."/>
            <person name="Ohm R."/>
            <person name="Sun H."/>
            <person name="Tunlid A."/>
            <person name="Henrissat B."/>
            <person name="Grigoriev I.V."/>
            <person name="Hibbett D.S."/>
            <person name="Martin F."/>
        </authorList>
    </citation>
    <scope>NUCLEOTIDE SEQUENCE [LARGE SCALE GENOMIC DNA]</scope>
    <source>
        <strain evidence="2">MUT 4182</strain>
    </source>
</reference>
<dbReference type="STRING" id="1051891.A0A0C3PZV0"/>
<protein>
    <submittedName>
        <fullName evidence="1">Uncharacterized protein</fullName>
    </submittedName>
</protein>
<organism evidence="1 2">
    <name type="scientific">Tulasnella calospora MUT 4182</name>
    <dbReference type="NCBI Taxonomy" id="1051891"/>
    <lineage>
        <taxon>Eukaryota</taxon>
        <taxon>Fungi</taxon>
        <taxon>Dikarya</taxon>
        <taxon>Basidiomycota</taxon>
        <taxon>Agaricomycotina</taxon>
        <taxon>Agaricomycetes</taxon>
        <taxon>Cantharellales</taxon>
        <taxon>Tulasnellaceae</taxon>
        <taxon>Tulasnella</taxon>
    </lineage>
</organism>
<evidence type="ECO:0000313" key="2">
    <source>
        <dbReference type="Proteomes" id="UP000054248"/>
    </source>
</evidence>
<dbReference type="AlphaFoldDB" id="A0A0C3PZV0"/>
<accession>A0A0C3PZV0</accession>
<keyword evidence="2" id="KW-1185">Reference proteome</keyword>
<proteinExistence type="predicted"/>
<sequence>MNAEAVNSSCGYKVYREEDIEVRKLRSLTPPADDAPADGKKLMLITFATILILPASTGPLSPEELTIHLAMFRILLGARADGDYHMAATIAHDHANLRKQCNMLAYILSNQG</sequence>
<dbReference type="EMBL" id="KN824026">
    <property type="protein sequence ID" value="KIO15491.1"/>
    <property type="molecule type" value="Genomic_DNA"/>
</dbReference>
<gene>
    <name evidence="1" type="ORF">M407DRAFT_34927</name>
</gene>
<dbReference type="Gene3D" id="1.20.1250.20">
    <property type="entry name" value="MFS general substrate transporter like domains"/>
    <property type="match status" value="1"/>
</dbReference>
<reference evidence="1 2" key="1">
    <citation type="submission" date="2014-04" db="EMBL/GenBank/DDBJ databases">
        <authorList>
            <consortium name="DOE Joint Genome Institute"/>
            <person name="Kuo A."/>
            <person name="Girlanda M."/>
            <person name="Perotto S."/>
            <person name="Kohler A."/>
            <person name="Nagy L.G."/>
            <person name="Floudas D."/>
            <person name="Copeland A."/>
            <person name="Barry K.W."/>
            <person name="Cichocki N."/>
            <person name="Veneault-Fourrey C."/>
            <person name="LaButti K."/>
            <person name="Lindquist E.A."/>
            <person name="Lipzen A."/>
            <person name="Lundell T."/>
            <person name="Morin E."/>
            <person name="Murat C."/>
            <person name="Sun H."/>
            <person name="Tunlid A."/>
            <person name="Henrissat B."/>
            <person name="Grigoriev I.V."/>
            <person name="Hibbett D.S."/>
            <person name="Martin F."/>
            <person name="Nordberg H.P."/>
            <person name="Cantor M.N."/>
            <person name="Hua S.X."/>
        </authorList>
    </citation>
    <scope>NUCLEOTIDE SEQUENCE [LARGE SCALE GENOMIC DNA]</scope>
    <source>
        <strain evidence="1 2">MUT 4182</strain>
    </source>
</reference>
<dbReference type="Proteomes" id="UP000054248">
    <property type="component" value="Unassembled WGS sequence"/>
</dbReference>